<dbReference type="InterPro" id="IPR008265">
    <property type="entry name" value="Lipase_GDSL_AS"/>
</dbReference>
<dbReference type="GO" id="GO:0006629">
    <property type="term" value="P:lipid metabolic process"/>
    <property type="evidence" value="ECO:0007669"/>
    <property type="project" value="InterPro"/>
</dbReference>
<dbReference type="GO" id="GO:0005576">
    <property type="term" value="C:extracellular region"/>
    <property type="evidence" value="ECO:0007669"/>
    <property type="project" value="TreeGrafter"/>
</dbReference>
<dbReference type="PROSITE" id="PS01098">
    <property type="entry name" value="LIPASE_GDSL_SER"/>
    <property type="match status" value="1"/>
</dbReference>
<accession>A0AAV1RDH4</accession>
<dbReference type="GO" id="GO:0016298">
    <property type="term" value="F:lipase activity"/>
    <property type="evidence" value="ECO:0007669"/>
    <property type="project" value="InterPro"/>
</dbReference>
<dbReference type="InterPro" id="IPR036514">
    <property type="entry name" value="SGNH_hydro_sf"/>
</dbReference>
<dbReference type="PANTHER" id="PTHR45642">
    <property type="entry name" value="GDSL ESTERASE/LIPASE EXL3"/>
    <property type="match status" value="1"/>
</dbReference>
<dbReference type="Proteomes" id="UP001314170">
    <property type="component" value="Unassembled WGS sequence"/>
</dbReference>
<evidence type="ECO:0000313" key="1">
    <source>
        <dbReference type="EMBL" id="CAK7334199.1"/>
    </source>
</evidence>
<dbReference type="AlphaFoldDB" id="A0AAV1RDH4"/>
<comment type="caution">
    <text evidence="1">The sequence shown here is derived from an EMBL/GenBank/DDBJ whole genome shotgun (WGS) entry which is preliminary data.</text>
</comment>
<organism evidence="1 2">
    <name type="scientific">Dovyalis caffra</name>
    <dbReference type="NCBI Taxonomy" id="77055"/>
    <lineage>
        <taxon>Eukaryota</taxon>
        <taxon>Viridiplantae</taxon>
        <taxon>Streptophyta</taxon>
        <taxon>Embryophyta</taxon>
        <taxon>Tracheophyta</taxon>
        <taxon>Spermatophyta</taxon>
        <taxon>Magnoliopsida</taxon>
        <taxon>eudicotyledons</taxon>
        <taxon>Gunneridae</taxon>
        <taxon>Pentapetalae</taxon>
        <taxon>rosids</taxon>
        <taxon>fabids</taxon>
        <taxon>Malpighiales</taxon>
        <taxon>Salicaceae</taxon>
        <taxon>Flacourtieae</taxon>
        <taxon>Dovyalis</taxon>
    </lineage>
</organism>
<evidence type="ECO:0000313" key="2">
    <source>
        <dbReference type="Proteomes" id="UP001314170"/>
    </source>
</evidence>
<protein>
    <recommendedName>
        <fullName evidence="3">GDSL esterase/lipase</fullName>
    </recommendedName>
</protein>
<name>A0AAV1RDH4_9ROSI</name>
<sequence length="254" mass="28004">MRFFSDYSTSLNTFYVRATAGFALYSAAADTIVRKNEKIPAVIVFGDSVADTGNNNNQNPLSTCNYPPLGERFHGRKTNRKVWQWKGLFGLYSKVMQFILSENLQPFTDEFFGVKELLPPYLDQSLQLQDLLTGVTCASGGSGYDPETSKSPSVLSLSDQLDLFKGYITKIRSAVGEERTAAILSKSICIVCTGSDDIVVTYFASEHRSSYDVNSYTDLMVSSASSFVQTPAQYGNLAEPKSSLFKSMINLDAK</sequence>
<proteinExistence type="predicted"/>
<gene>
    <name evidence="1" type="ORF">DCAF_LOCUS9796</name>
</gene>
<dbReference type="EMBL" id="CAWUPB010000950">
    <property type="protein sequence ID" value="CAK7334199.1"/>
    <property type="molecule type" value="Genomic_DNA"/>
</dbReference>
<dbReference type="Gene3D" id="3.40.50.1110">
    <property type="entry name" value="SGNH hydrolase"/>
    <property type="match status" value="1"/>
</dbReference>
<keyword evidence="2" id="KW-1185">Reference proteome</keyword>
<dbReference type="InterPro" id="IPR050592">
    <property type="entry name" value="GDSL_lipolytic_enzyme"/>
</dbReference>
<evidence type="ECO:0008006" key="3">
    <source>
        <dbReference type="Google" id="ProtNLM"/>
    </source>
</evidence>
<reference evidence="1 2" key="1">
    <citation type="submission" date="2024-01" db="EMBL/GenBank/DDBJ databases">
        <authorList>
            <person name="Waweru B."/>
        </authorList>
    </citation>
    <scope>NUCLEOTIDE SEQUENCE [LARGE SCALE GENOMIC DNA]</scope>
</reference>
<dbReference type="PANTHER" id="PTHR45642:SF95">
    <property type="entry name" value="GDSL-LIKE LIPASE_ACYLHYDROLASE FAMILY PROTEIN, EXPRESSED"/>
    <property type="match status" value="1"/>
</dbReference>